<feature type="domain" description="C2H2-type" evidence="7">
    <location>
        <begin position="588"/>
        <end position="611"/>
    </location>
</feature>
<dbReference type="FunFam" id="3.30.160.60:FF:000100">
    <property type="entry name" value="Zinc finger 45-like"/>
    <property type="match status" value="1"/>
</dbReference>
<dbReference type="PANTHER" id="PTHR24379:SF121">
    <property type="entry name" value="C2H2-TYPE DOMAIN-CONTAINING PROTEIN"/>
    <property type="match status" value="1"/>
</dbReference>
<dbReference type="SMART" id="SM00355">
    <property type="entry name" value="ZnF_C2H2"/>
    <property type="match status" value="13"/>
</dbReference>
<dbReference type="PANTHER" id="PTHR24379">
    <property type="entry name" value="KRAB AND ZINC FINGER DOMAIN-CONTAINING"/>
    <property type="match status" value="1"/>
</dbReference>
<feature type="domain" description="C2H2-type" evidence="7">
    <location>
        <begin position="344"/>
        <end position="372"/>
    </location>
</feature>
<name>A0A7R9BP14_9CRUS</name>
<evidence type="ECO:0000256" key="2">
    <source>
        <dbReference type="ARBA" id="ARBA00022737"/>
    </source>
</evidence>
<organism evidence="8">
    <name type="scientific">Notodromas monacha</name>
    <dbReference type="NCBI Taxonomy" id="399045"/>
    <lineage>
        <taxon>Eukaryota</taxon>
        <taxon>Metazoa</taxon>
        <taxon>Ecdysozoa</taxon>
        <taxon>Arthropoda</taxon>
        <taxon>Crustacea</taxon>
        <taxon>Oligostraca</taxon>
        <taxon>Ostracoda</taxon>
        <taxon>Podocopa</taxon>
        <taxon>Podocopida</taxon>
        <taxon>Cypridocopina</taxon>
        <taxon>Cypridoidea</taxon>
        <taxon>Cyprididae</taxon>
        <taxon>Notodromas</taxon>
    </lineage>
</organism>
<gene>
    <name evidence="8" type="ORF">NMOB1V02_LOCUS5237</name>
</gene>
<dbReference type="Gene3D" id="3.30.160.60">
    <property type="entry name" value="Classic Zinc Finger"/>
    <property type="match status" value="5"/>
</dbReference>
<dbReference type="Proteomes" id="UP000678499">
    <property type="component" value="Unassembled WGS sequence"/>
</dbReference>
<evidence type="ECO:0000259" key="7">
    <source>
        <dbReference type="PROSITE" id="PS50157"/>
    </source>
</evidence>
<proteinExistence type="predicted"/>
<keyword evidence="2" id="KW-0677">Repeat</keyword>
<evidence type="ECO:0000313" key="9">
    <source>
        <dbReference type="Proteomes" id="UP000678499"/>
    </source>
</evidence>
<feature type="domain" description="C2H2-type" evidence="7">
    <location>
        <begin position="501"/>
        <end position="528"/>
    </location>
</feature>
<evidence type="ECO:0000313" key="8">
    <source>
        <dbReference type="EMBL" id="CAD7277506.1"/>
    </source>
</evidence>
<dbReference type="InterPro" id="IPR013087">
    <property type="entry name" value="Znf_C2H2_type"/>
</dbReference>
<accession>A0A7R9BP14</accession>
<keyword evidence="1" id="KW-0479">Metal-binding</keyword>
<keyword evidence="4" id="KW-0862">Zinc</keyword>
<evidence type="ECO:0000256" key="4">
    <source>
        <dbReference type="ARBA" id="ARBA00022833"/>
    </source>
</evidence>
<keyword evidence="3 5" id="KW-0863">Zinc-finger</keyword>
<evidence type="ECO:0000256" key="6">
    <source>
        <dbReference type="SAM" id="MobiDB-lite"/>
    </source>
</evidence>
<dbReference type="GO" id="GO:0008270">
    <property type="term" value="F:zinc ion binding"/>
    <property type="evidence" value="ECO:0007669"/>
    <property type="project" value="UniProtKB-KW"/>
</dbReference>
<feature type="region of interest" description="Disordered" evidence="6">
    <location>
        <begin position="121"/>
        <end position="143"/>
    </location>
</feature>
<dbReference type="EMBL" id="CAJPEX010000926">
    <property type="protein sequence ID" value="CAG0917658.1"/>
    <property type="molecule type" value="Genomic_DNA"/>
</dbReference>
<protein>
    <recommendedName>
        <fullName evidence="7">C2H2-type domain-containing protein</fullName>
    </recommendedName>
</protein>
<evidence type="ECO:0000256" key="3">
    <source>
        <dbReference type="ARBA" id="ARBA00022771"/>
    </source>
</evidence>
<dbReference type="OrthoDB" id="3069995at2759"/>
<dbReference type="InterPro" id="IPR036236">
    <property type="entry name" value="Znf_C2H2_sf"/>
</dbReference>
<dbReference type="AlphaFoldDB" id="A0A7R9BP14"/>
<dbReference type="EMBL" id="OA882963">
    <property type="protein sequence ID" value="CAD7277506.1"/>
    <property type="molecule type" value="Genomic_DNA"/>
</dbReference>
<evidence type="ECO:0000256" key="1">
    <source>
        <dbReference type="ARBA" id="ARBA00022723"/>
    </source>
</evidence>
<keyword evidence="9" id="KW-1185">Reference proteome</keyword>
<evidence type="ECO:0000256" key="5">
    <source>
        <dbReference type="PROSITE-ProRule" id="PRU00042"/>
    </source>
</evidence>
<dbReference type="PROSITE" id="PS00028">
    <property type="entry name" value="ZINC_FINGER_C2H2_1"/>
    <property type="match status" value="4"/>
</dbReference>
<sequence length="704" mass="80902">MKSVMSAGRPLDPLCFVCGCYSKESDDLDDDSLVTGSSVFERLVALLAKKLESLESAVRTALESSRGKYCLCPSCESLVSTIDCLEKELDKNIQKLWSSEIHVAIRQLWPDAVDELKPFTPQPSTISENHRVDNPPPIQTRKRGRACKNDFSSVSIDASLNRAEKVSSRRREVKERVKNVIEEEVVVKRRRGRPRKSDITVPPPVETILNVPASHEVLVDPSNGFIAKIEAPDNVDDVDEQKFSVTSEEIQPKDPDDFQSAVEEDGNLEPAKELPGAFMWLNWRCRICGQISPDAKEFSSHHQRYHPDSSLHSCHFCFAKFNDADEFRNHVFYEELDKCMKKDFRCVECDVDFVSPRRLNDHMRSAHVGGECANSPFQCLECDGVRFDTFQEYIYHRASDEASHVVPEGLANFACNCADGCDFKGRTDEELVEHASAIHDNKTPFQCPRCRISVPSWKRMARHVVKLEYGKKYCEECGLFFKTPHHTEWHINETHLKRSPYACSECNKSFPSKRQLLYHMEYHKPKPEKLCNVCGKYYKGCLSYHVRAVHNKERRIKCELCDETFFHYAPKRNHLAKVHGIKADRRVNTCELCGKVFVTKDSLKIHRFTVHGIRGLKTYACPTCGKEYIERKRLEEHIMAHDGVKPNACPMCDHRTITFVNLKTHIKLVHKKKVFRKWTVDEAGNKTYVIVDHEQDLSDFKNQT</sequence>
<dbReference type="SUPFAM" id="SSF57667">
    <property type="entry name" value="beta-beta-alpha zinc fingers"/>
    <property type="match status" value="4"/>
</dbReference>
<reference evidence="8" key="1">
    <citation type="submission" date="2020-11" db="EMBL/GenBank/DDBJ databases">
        <authorList>
            <person name="Tran Van P."/>
        </authorList>
    </citation>
    <scope>NUCLEOTIDE SEQUENCE</scope>
</reference>
<dbReference type="Pfam" id="PF00096">
    <property type="entry name" value="zf-C2H2"/>
    <property type="match status" value="3"/>
</dbReference>
<feature type="domain" description="C2H2-type" evidence="7">
    <location>
        <begin position="472"/>
        <end position="500"/>
    </location>
</feature>
<dbReference type="PROSITE" id="PS50157">
    <property type="entry name" value="ZINC_FINGER_C2H2_2"/>
    <property type="match status" value="5"/>
</dbReference>
<feature type="domain" description="C2H2-type" evidence="7">
    <location>
        <begin position="619"/>
        <end position="646"/>
    </location>
</feature>